<evidence type="ECO:0000313" key="1">
    <source>
        <dbReference type="EMBL" id="AEH09220.1"/>
    </source>
</evidence>
<gene>
    <name evidence="1" type="ordered locus">FsymDg_1773</name>
</gene>
<dbReference type="AlphaFoldDB" id="F8B3H6"/>
<evidence type="ECO:0000313" key="2">
    <source>
        <dbReference type="Proteomes" id="UP000001549"/>
    </source>
</evidence>
<keyword evidence="2" id="KW-1185">Reference proteome</keyword>
<reference evidence="1 2" key="1">
    <citation type="submission" date="2011-05" db="EMBL/GenBank/DDBJ databases">
        <title>Complete sequence of chromosome of Frankia symbiont of Datisca glomerata.</title>
        <authorList>
            <consortium name="US DOE Joint Genome Institute"/>
            <person name="Lucas S."/>
            <person name="Han J."/>
            <person name="Lapidus A."/>
            <person name="Cheng J.-F."/>
            <person name="Goodwin L."/>
            <person name="Pitluck S."/>
            <person name="Peters L."/>
            <person name="Mikhailova N."/>
            <person name="Chertkov O."/>
            <person name="Teshima H."/>
            <person name="Han C."/>
            <person name="Tapia R."/>
            <person name="Land M."/>
            <person name="Hauser L."/>
            <person name="Kyrpides N."/>
            <person name="Ivanova N."/>
            <person name="Pagani I."/>
            <person name="Berry A."/>
            <person name="Pawlowski K."/>
            <person name="Persson T."/>
            <person name="Vanden Heuvel B."/>
            <person name="Benson D."/>
            <person name="Woyke T."/>
        </authorList>
    </citation>
    <scope>NUCLEOTIDE SEQUENCE [LARGE SCALE GENOMIC DNA]</scope>
    <source>
        <strain evidence="2">4085684</strain>
    </source>
</reference>
<dbReference type="KEGG" id="fsy:FsymDg_1773"/>
<accession>F8B3H6</accession>
<organism evidence="1 2">
    <name type="scientific">Candidatus Protofrankia datiscae</name>
    <dbReference type="NCBI Taxonomy" id="2716812"/>
    <lineage>
        <taxon>Bacteria</taxon>
        <taxon>Bacillati</taxon>
        <taxon>Actinomycetota</taxon>
        <taxon>Actinomycetes</taxon>
        <taxon>Frankiales</taxon>
        <taxon>Frankiaceae</taxon>
        <taxon>Protofrankia</taxon>
    </lineage>
</organism>
<protein>
    <submittedName>
        <fullName evidence="1">Uncharacterized protein</fullName>
    </submittedName>
</protein>
<dbReference type="HOGENOM" id="CLU_2716563_0_0_11"/>
<dbReference type="Proteomes" id="UP000001549">
    <property type="component" value="Chromosome"/>
</dbReference>
<proteinExistence type="predicted"/>
<dbReference type="EMBL" id="CP002801">
    <property type="protein sequence ID" value="AEH09220.1"/>
    <property type="molecule type" value="Genomic_DNA"/>
</dbReference>
<sequence>MNAPGRGVLAGPCPLIDTPIGIRAGTACRRAGRSVRSVRLRFLPERLPARTVSYGVGEKRYRARDWEGSKAS</sequence>
<name>F8B3H6_9ACTN</name>